<name>A0A1U7HHS5_9CHRO</name>
<organism evidence="2 3">
    <name type="scientific">Chroogloeocystis siderophila 5.2 s.c.1</name>
    <dbReference type="NCBI Taxonomy" id="247279"/>
    <lineage>
        <taxon>Bacteria</taxon>
        <taxon>Bacillati</taxon>
        <taxon>Cyanobacteriota</taxon>
        <taxon>Cyanophyceae</taxon>
        <taxon>Oscillatoriophycideae</taxon>
        <taxon>Chroococcales</taxon>
        <taxon>Chroococcaceae</taxon>
        <taxon>Chroogloeocystis</taxon>
    </lineage>
</organism>
<sequence length="125" mass="14131">MQGHQFYQSSVIAERNFSNSTYVEVAQNRPSSNQVSVPNNAVSFWEPLSLVTGGAIFLTMLFKFRKNKQNDIVVDLQQLNKIPCSNCRYFSSNPYLKCAVNPKVALTEEAIDCAEYCPQAKKSFH</sequence>
<feature type="transmembrane region" description="Helical" evidence="1">
    <location>
        <begin position="44"/>
        <end position="62"/>
    </location>
</feature>
<keyword evidence="1" id="KW-1133">Transmembrane helix</keyword>
<dbReference type="OrthoDB" id="457956at2"/>
<evidence type="ECO:0000256" key="1">
    <source>
        <dbReference type="SAM" id="Phobius"/>
    </source>
</evidence>
<comment type="caution">
    <text evidence="2">The sequence shown here is derived from an EMBL/GenBank/DDBJ whole genome shotgun (WGS) entry which is preliminary data.</text>
</comment>
<dbReference type="RefSeq" id="WP_073550974.1">
    <property type="nucleotide sequence ID" value="NZ_CAWMVK010000009.1"/>
</dbReference>
<gene>
    <name evidence="2" type="ORF">NIES1031_18565</name>
</gene>
<keyword evidence="1" id="KW-0812">Transmembrane</keyword>
<keyword evidence="1" id="KW-0472">Membrane</keyword>
<proteinExistence type="predicted"/>
<dbReference type="EMBL" id="MRCC01000017">
    <property type="protein sequence ID" value="OKH23109.1"/>
    <property type="molecule type" value="Genomic_DNA"/>
</dbReference>
<reference evidence="2 3" key="1">
    <citation type="submission" date="2016-11" db="EMBL/GenBank/DDBJ databases">
        <title>Draft Genome Sequences of Nine Cyanobacterial Strains from Diverse Habitats.</title>
        <authorList>
            <person name="Zhu T."/>
            <person name="Hou S."/>
            <person name="Lu X."/>
            <person name="Hess W.R."/>
        </authorList>
    </citation>
    <scope>NUCLEOTIDE SEQUENCE [LARGE SCALE GENOMIC DNA]</scope>
    <source>
        <strain evidence="2 3">5.2 s.c.1</strain>
    </source>
</reference>
<evidence type="ECO:0000313" key="2">
    <source>
        <dbReference type="EMBL" id="OKH23109.1"/>
    </source>
</evidence>
<dbReference type="Proteomes" id="UP000185984">
    <property type="component" value="Unassembled WGS sequence"/>
</dbReference>
<dbReference type="AlphaFoldDB" id="A0A1U7HHS5"/>
<keyword evidence="3" id="KW-1185">Reference proteome</keyword>
<protein>
    <submittedName>
        <fullName evidence="2">Uncharacterized protein</fullName>
    </submittedName>
</protein>
<dbReference type="STRING" id="247279.NIES1031_18565"/>
<accession>A0A1U7HHS5</accession>
<evidence type="ECO:0000313" key="3">
    <source>
        <dbReference type="Proteomes" id="UP000185984"/>
    </source>
</evidence>